<evidence type="ECO:0000256" key="3">
    <source>
        <dbReference type="ARBA" id="ARBA00022448"/>
    </source>
</evidence>
<evidence type="ECO:0000313" key="14">
    <source>
        <dbReference type="Proteomes" id="UP000092504"/>
    </source>
</evidence>
<dbReference type="Proteomes" id="UP000092504">
    <property type="component" value="Unassembled WGS sequence"/>
</dbReference>
<dbReference type="GO" id="GO:0006865">
    <property type="term" value="P:amino acid transport"/>
    <property type="evidence" value="ECO:0007669"/>
    <property type="project" value="UniProtKB-KW"/>
</dbReference>
<evidence type="ECO:0000256" key="1">
    <source>
        <dbReference type="ARBA" id="ARBA00004429"/>
    </source>
</evidence>
<accession>A0A1B8P1T2</accession>
<keyword evidence="9 11" id="KW-0472">Membrane</keyword>
<dbReference type="Pfam" id="PF00528">
    <property type="entry name" value="BPD_transp_1"/>
    <property type="match status" value="1"/>
</dbReference>
<feature type="transmembrane region" description="Helical" evidence="11">
    <location>
        <begin position="202"/>
        <end position="220"/>
    </location>
</feature>
<evidence type="ECO:0000256" key="7">
    <source>
        <dbReference type="ARBA" id="ARBA00022970"/>
    </source>
</evidence>
<dbReference type="PATRIC" id="fig|2746.7.peg.551"/>
<evidence type="ECO:0000256" key="9">
    <source>
        <dbReference type="ARBA" id="ARBA00023136"/>
    </source>
</evidence>
<evidence type="ECO:0000256" key="6">
    <source>
        <dbReference type="ARBA" id="ARBA00022692"/>
    </source>
</evidence>
<evidence type="ECO:0000256" key="10">
    <source>
        <dbReference type="ARBA" id="ARBA00040319"/>
    </source>
</evidence>
<proteinExistence type="inferred from homology"/>
<comment type="caution">
    <text evidence="13">The sequence shown here is derived from an EMBL/GenBank/DDBJ whole genome shotgun (WGS) entry which is preliminary data.</text>
</comment>
<dbReference type="PANTHER" id="PTHR30614:SF10">
    <property type="entry name" value="ARGININE ABC TRANSPORTER PERMEASE PROTEIN ARTM"/>
    <property type="match status" value="1"/>
</dbReference>
<comment type="similarity">
    <text evidence="2">Belongs to the binding-protein-dependent transport system permease family. HisMQ subfamily.</text>
</comment>
<dbReference type="InterPro" id="IPR010065">
    <property type="entry name" value="AA_ABC_transptr_permease_3TM"/>
</dbReference>
<evidence type="ECO:0000259" key="12">
    <source>
        <dbReference type="PROSITE" id="PS50928"/>
    </source>
</evidence>
<dbReference type="InterPro" id="IPR000515">
    <property type="entry name" value="MetI-like"/>
</dbReference>
<feature type="transmembrane region" description="Helical" evidence="11">
    <location>
        <begin position="20"/>
        <end position="41"/>
    </location>
</feature>
<evidence type="ECO:0000256" key="11">
    <source>
        <dbReference type="RuleBase" id="RU363032"/>
    </source>
</evidence>
<dbReference type="NCBIfam" id="TIGR01726">
    <property type="entry name" value="HEQRo_perm_3TM"/>
    <property type="match status" value="1"/>
</dbReference>
<keyword evidence="6 11" id="KW-0812">Transmembrane</keyword>
<organism evidence="13 14">
    <name type="scientific">Halomonas elongata</name>
    <dbReference type="NCBI Taxonomy" id="2746"/>
    <lineage>
        <taxon>Bacteria</taxon>
        <taxon>Pseudomonadati</taxon>
        <taxon>Pseudomonadota</taxon>
        <taxon>Gammaproteobacteria</taxon>
        <taxon>Oceanospirillales</taxon>
        <taxon>Halomonadaceae</taxon>
        <taxon>Halomonas</taxon>
    </lineage>
</organism>
<comment type="subcellular location">
    <subcellularLocation>
        <location evidence="1">Cell inner membrane</location>
        <topology evidence="1">Multi-pass membrane protein</topology>
    </subcellularLocation>
    <subcellularLocation>
        <location evidence="11">Cell membrane</location>
        <topology evidence="11">Multi-pass membrane protein</topology>
    </subcellularLocation>
</comment>
<keyword evidence="5" id="KW-0997">Cell inner membrane</keyword>
<dbReference type="SUPFAM" id="SSF161098">
    <property type="entry name" value="MetI-like"/>
    <property type="match status" value="1"/>
</dbReference>
<feature type="domain" description="ABC transmembrane type-1" evidence="12">
    <location>
        <begin position="19"/>
        <end position="220"/>
    </location>
</feature>
<dbReference type="GeneID" id="91010104"/>
<name>A0A1B8P1T2_HALEL</name>
<protein>
    <recommendedName>
        <fullName evidence="10">Arginine ABC transporter permease protein ArtM</fullName>
    </recommendedName>
</protein>
<sequence>MDFSWLGDPFYQEYLIEGFINTLWLIAVSAIGGLALAVLVAIARLKGPRPLALAVQGFTIVMRGTPLLVQLFFFYYGVGRLLEGIPGIQDSVIWPLLRDPFFYGALTFILSVGAYSGEVLRGALLSVPPGEREAGRAFGLTPLQVFTRLWLPRAIQLCLPTLTGEMILLLKSVPLVSTIALMDLLQAANLIRDETFLVYEPLLLIGGIYLAMTLVLTLVLRQVERHFPGMQPERGRGWLPRRLPHSQREAS</sequence>
<evidence type="ECO:0000256" key="8">
    <source>
        <dbReference type="ARBA" id="ARBA00022989"/>
    </source>
</evidence>
<dbReference type="Gene3D" id="1.10.3720.10">
    <property type="entry name" value="MetI-like"/>
    <property type="match status" value="1"/>
</dbReference>
<dbReference type="InterPro" id="IPR035906">
    <property type="entry name" value="MetI-like_sf"/>
</dbReference>
<evidence type="ECO:0000256" key="2">
    <source>
        <dbReference type="ARBA" id="ARBA00010072"/>
    </source>
</evidence>
<dbReference type="PANTHER" id="PTHR30614">
    <property type="entry name" value="MEMBRANE COMPONENT OF AMINO ACID ABC TRANSPORTER"/>
    <property type="match status" value="1"/>
</dbReference>
<evidence type="ECO:0000313" key="13">
    <source>
        <dbReference type="EMBL" id="OBX36198.1"/>
    </source>
</evidence>
<dbReference type="GO" id="GO:0043190">
    <property type="term" value="C:ATP-binding cassette (ABC) transporter complex"/>
    <property type="evidence" value="ECO:0007669"/>
    <property type="project" value="InterPro"/>
</dbReference>
<dbReference type="EMBL" id="MAJD01000001">
    <property type="protein sequence ID" value="OBX36198.1"/>
    <property type="molecule type" value="Genomic_DNA"/>
</dbReference>
<keyword evidence="3 11" id="KW-0813">Transport</keyword>
<feature type="transmembrane region" description="Helical" evidence="11">
    <location>
        <begin position="53"/>
        <end position="76"/>
    </location>
</feature>
<gene>
    <name evidence="13" type="primary">occM_1</name>
    <name evidence="13" type="ORF">A8U91_00539</name>
</gene>
<dbReference type="AlphaFoldDB" id="A0A1B8P1T2"/>
<keyword evidence="8 11" id="KW-1133">Transmembrane helix</keyword>
<evidence type="ECO:0000256" key="4">
    <source>
        <dbReference type="ARBA" id="ARBA00022475"/>
    </source>
</evidence>
<reference evidence="13 14" key="1">
    <citation type="submission" date="2016-06" db="EMBL/GenBank/DDBJ databases">
        <title>Genome sequence of halotolerant plant growth promoting strain of Halomonas elongata HEK1 isolated from salterns of Rann of Kutch, Gujarat, India.</title>
        <authorList>
            <person name="Gaba S."/>
            <person name="Singh R.N."/>
            <person name="Abrol S."/>
            <person name="Kaushik R."/>
            <person name="Saxena A.K."/>
        </authorList>
    </citation>
    <scope>NUCLEOTIDE SEQUENCE [LARGE SCALE GENOMIC DNA]</scope>
    <source>
        <strain evidence="13 14">HEK1</strain>
    </source>
</reference>
<dbReference type="PROSITE" id="PS50928">
    <property type="entry name" value="ABC_TM1"/>
    <property type="match status" value="1"/>
</dbReference>
<keyword evidence="7" id="KW-0029">Amino-acid transport</keyword>
<dbReference type="InterPro" id="IPR043429">
    <property type="entry name" value="ArtM/GltK/GlnP/TcyL/YhdX-like"/>
</dbReference>
<dbReference type="GO" id="GO:0022857">
    <property type="term" value="F:transmembrane transporter activity"/>
    <property type="evidence" value="ECO:0007669"/>
    <property type="project" value="InterPro"/>
</dbReference>
<dbReference type="CDD" id="cd06261">
    <property type="entry name" value="TM_PBP2"/>
    <property type="match status" value="1"/>
</dbReference>
<keyword evidence="4" id="KW-1003">Cell membrane</keyword>
<dbReference type="RefSeq" id="WP_041602059.1">
    <property type="nucleotide sequence ID" value="NZ_CP087224.1"/>
</dbReference>
<evidence type="ECO:0000256" key="5">
    <source>
        <dbReference type="ARBA" id="ARBA00022519"/>
    </source>
</evidence>